<dbReference type="InterPro" id="IPR050111">
    <property type="entry name" value="C-type_lectin/snaclec_domain"/>
</dbReference>
<evidence type="ECO:0000313" key="2">
    <source>
        <dbReference type="EMBL" id="KXS20081.1"/>
    </source>
</evidence>
<gene>
    <name evidence="2" type="ORF">M427DRAFT_401650</name>
</gene>
<dbReference type="Proteomes" id="UP000070544">
    <property type="component" value="Unassembled WGS sequence"/>
</dbReference>
<accession>A0A139ATM8</accession>
<dbReference type="InterPro" id="IPR016186">
    <property type="entry name" value="C-type_lectin-like/link_sf"/>
</dbReference>
<dbReference type="OrthoDB" id="6337382at2759"/>
<reference evidence="2 3" key="1">
    <citation type="journal article" date="2015" name="Genome Biol. Evol.">
        <title>Phylogenomic analyses indicate that early fungi evolved digesting cell walls of algal ancestors of land plants.</title>
        <authorList>
            <person name="Chang Y."/>
            <person name="Wang S."/>
            <person name="Sekimoto S."/>
            <person name="Aerts A.L."/>
            <person name="Choi C."/>
            <person name="Clum A."/>
            <person name="LaButti K.M."/>
            <person name="Lindquist E.A."/>
            <person name="Yee Ngan C."/>
            <person name="Ohm R.A."/>
            <person name="Salamov A.A."/>
            <person name="Grigoriev I.V."/>
            <person name="Spatafora J.W."/>
            <person name="Berbee M.L."/>
        </authorList>
    </citation>
    <scope>NUCLEOTIDE SEQUENCE [LARGE SCALE GENOMIC DNA]</scope>
    <source>
        <strain evidence="2 3">JEL478</strain>
    </source>
</reference>
<feature type="domain" description="C-type lectin" evidence="1">
    <location>
        <begin position="88"/>
        <end position="194"/>
    </location>
</feature>
<dbReference type="EMBL" id="KQ965736">
    <property type="protein sequence ID" value="KXS20081.1"/>
    <property type="molecule type" value="Genomic_DNA"/>
</dbReference>
<name>A0A139ATM8_GONPJ</name>
<keyword evidence="3" id="KW-1185">Reference proteome</keyword>
<dbReference type="Gene3D" id="3.10.100.10">
    <property type="entry name" value="Mannose-Binding Protein A, subunit A"/>
    <property type="match status" value="2"/>
</dbReference>
<dbReference type="InterPro" id="IPR001304">
    <property type="entry name" value="C-type_lectin-like"/>
</dbReference>
<dbReference type="PANTHER" id="PTHR22803">
    <property type="entry name" value="MANNOSE, PHOSPHOLIPASE, LECTIN RECEPTOR RELATED"/>
    <property type="match status" value="1"/>
</dbReference>
<feature type="domain" description="C-type lectin" evidence="1">
    <location>
        <begin position="342"/>
        <end position="418"/>
    </location>
</feature>
<dbReference type="AlphaFoldDB" id="A0A139ATM8"/>
<sequence>MNSQRTPKMPRATVPRFGGVTAAWCDAHGGVSGQGPGSRCQIRSKPHYLQAEFYIIPPGDPIDPDVAISSGWKIVNNRAVRFVPFFSNWFQAMLHASQNYAGELAAPLNADDQLAIYNTVVNGVTNQRVWLGADDIVLTYSWRLSTSYGVSAPATPNSNYLWAPGEPNHDFGWEECFELYVQAGVQGRSNDLNCFLAEGGYVVERRLTYIPTTTSKTMTSTTVTTQTTMTTETATLTTDTTVTASTTTTIATPTMIPGGGVTAPWCTSRLGTITQDNKCEVRADRGFYSLEIVAGGSPITVEEIAANSWTVIGNRAVKLIATGSVSHFEAIYQASTTWNAELVTIQSPADQQSIWNLAPSTAERYWVGGDDIRQETIFHPTASYAVDDILWSPTQTGALEWAIGEPNNYVEGEDCVEM</sequence>
<evidence type="ECO:0000259" key="1">
    <source>
        <dbReference type="PROSITE" id="PS50041"/>
    </source>
</evidence>
<organism evidence="2 3">
    <name type="scientific">Gonapodya prolifera (strain JEL478)</name>
    <name type="common">Monoblepharis prolifera</name>
    <dbReference type="NCBI Taxonomy" id="1344416"/>
    <lineage>
        <taxon>Eukaryota</taxon>
        <taxon>Fungi</taxon>
        <taxon>Fungi incertae sedis</taxon>
        <taxon>Chytridiomycota</taxon>
        <taxon>Chytridiomycota incertae sedis</taxon>
        <taxon>Monoblepharidomycetes</taxon>
        <taxon>Monoblepharidales</taxon>
        <taxon>Gonapodyaceae</taxon>
        <taxon>Gonapodya</taxon>
    </lineage>
</organism>
<dbReference type="PROSITE" id="PS50041">
    <property type="entry name" value="C_TYPE_LECTIN_2"/>
    <property type="match status" value="2"/>
</dbReference>
<dbReference type="SUPFAM" id="SSF56436">
    <property type="entry name" value="C-type lectin-like"/>
    <property type="match status" value="2"/>
</dbReference>
<dbReference type="InterPro" id="IPR016187">
    <property type="entry name" value="CTDL_fold"/>
</dbReference>
<evidence type="ECO:0000313" key="3">
    <source>
        <dbReference type="Proteomes" id="UP000070544"/>
    </source>
</evidence>
<protein>
    <recommendedName>
        <fullName evidence="1">C-type lectin domain-containing protein</fullName>
    </recommendedName>
</protein>
<dbReference type="CDD" id="cd00037">
    <property type="entry name" value="CLECT"/>
    <property type="match status" value="2"/>
</dbReference>
<proteinExistence type="predicted"/>